<keyword evidence="3" id="KW-1185">Reference proteome</keyword>
<dbReference type="RefSeq" id="WP_182414625.1">
    <property type="nucleotide sequence ID" value="NZ_CP055153.1"/>
</dbReference>
<organism evidence="2 3">
    <name type="scientific">Adhaeribacter radiodurans</name>
    <dbReference type="NCBI Taxonomy" id="2745197"/>
    <lineage>
        <taxon>Bacteria</taxon>
        <taxon>Pseudomonadati</taxon>
        <taxon>Bacteroidota</taxon>
        <taxon>Cytophagia</taxon>
        <taxon>Cytophagales</taxon>
        <taxon>Hymenobacteraceae</taxon>
        <taxon>Adhaeribacter</taxon>
    </lineage>
</organism>
<evidence type="ECO:0008006" key="4">
    <source>
        <dbReference type="Google" id="ProtNLM"/>
    </source>
</evidence>
<name>A0A7L7L3S7_9BACT</name>
<protein>
    <recommendedName>
        <fullName evidence="4">O-antigen polysaccharide polymerase Wzy</fullName>
    </recommendedName>
</protein>
<feature type="transmembrane region" description="Helical" evidence="1">
    <location>
        <begin position="493"/>
        <end position="511"/>
    </location>
</feature>
<reference evidence="2 3" key="2">
    <citation type="submission" date="2020-08" db="EMBL/GenBank/DDBJ databases">
        <title>Adhaeribacter dokdonensis sp. nov., isolated from the rhizosphere of Elymus tsukushiensis, a plant native to the Dokdo Islands, Republic of Korea.</title>
        <authorList>
            <person name="Ghim S.Y."/>
        </authorList>
    </citation>
    <scope>NUCLEOTIDE SEQUENCE [LARGE SCALE GENOMIC DNA]</scope>
    <source>
        <strain evidence="2 3">KUDC8001</strain>
    </source>
</reference>
<evidence type="ECO:0000313" key="2">
    <source>
        <dbReference type="EMBL" id="QMU27430.1"/>
    </source>
</evidence>
<evidence type="ECO:0000313" key="3">
    <source>
        <dbReference type="Proteomes" id="UP000514509"/>
    </source>
</evidence>
<feature type="transmembrane region" description="Helical" evidence="1">
    <location>
        <begin position="38"/>
        <end position="57"/>
    </location>
</feature>
<feature type="transmembrane region" description="Helical" evidence="1">
    <location>
        <begin position="12"/>
        <end position="32"/>
    </location>
</feature>
<keyword evidence="1" id="KW-0472">Membrane</keyword>
<keyword evidence="1" id="KW-0812">Transmembrane</keyword>
<dbReference type="Proteomes" id="UP000514509">
    <property type="component" value="Chromosome"/>
</dbReference>
<accession>A0A7L7L3S7</accession>
<gene>
    <name evidence="2" type="ORF">HUW48_04980</name>
</gene>
<sequence>MNFINQNQQSLLLVRKALLILAAFTFAAQLLVDASEENLFSNLFALGAFVLTCFLIFHPRNSQMGTAFTSTTVFFIITANSLAPMLGTLLEGHPLTHTLLQPKETYFHRFIFALVLLVAQALAGLKFFLPMRYGMSQLGSVFKSRTFLPPAGVWGLGAIGFLAYLVKYLHLPNVIIKLLDGFGFLLWAPFLLLLSPYSAYFSKPSVKWKIFIYYILQVGVSLAGNSRMGMVGPVAMVGAAWVVTLLLGRIKVNKKLIMRGITLGVTGLFLAGQFADLSTAILIERAQRSTRGKSEQLAATWERFLDKEALVNYRNEYLLLLSEGKADEEWQENYVVNDFIGRFIQIKYDDNCFNRILGFDDADIGTLKETSKNLIIATLPEPFLQPLGFNIDKEFLNSFSTGDLIEAISGRGDLGGFRVGSIPAHAYALFGWLYPLILVLIYCIIFILFQGLFSFYGSRLKTWYGVSTLGLLIVFTIFVNISTDGISTPIGMILRASWQIMIIYHLALWFVSRIGKVPIDSSDKQFPSKTDHNNLSIPSSVISSNRNIAQNHTPKF</sequence>
<feature type="transmembrane region" description="Helical" evidence="1">
    <location>
        <begin position="106"/>
        <end position="129"/>
    </location>
</feature>
<feature type="transmembrane region" description="Helical" evidence="1">
    <location>
        <begin position="175"/>
        <end position="194"/>
    </location>
</feature>
<feature type="transmembrane region" description="Helical" evidence="1">
    <location>
        <begin position="432"/>
        <end position="456"/>
    </location>
</feature>
<feature type="transmembrane region" description="Helical" evidence="1">
    <location>
        <begin position="150"/>
        <end position="169"/>
    </location>
</feature>
<feature type="transmembrane region" description="Helical" evidence="1">
    <location>
        <begin position="463"/>
        <end position="481"/>
    </location>
</feature>
<feature type="transmembrane region" description="Helical" evidence="1">
    <location>
        <begin position="260"/>
        <end position="283"/>
    </location>
</feature>
<dbReference type="KEGG" id="add:HUW48_04980"/>
<proteinExistence type="predicted"/>
<dbReference type="AlphaFoldDB" id="A0A7L7L3S7"/>
<evidence type="ECO:0000256" key="1">
    <source>
        <dbReference type="SAM" id="Phobius"/>
    </source>
</evidence>
<dbReference type="EMBL" id="CP055153">
    <property type="protein sequence ID" value="QMU27430.1"/>
    <property type="molecule type" value="Genomic_DNA"/>
</dbReference>
<reference evidence="2 3" key="1">
    <citation type="submission" date="2020-06" db="EMBL/GenBank/DDBJ databases">
        <authorList>
            <person name="Hwang Y.J."/>
        </authorList>
    </citation>
    <scope>NUCLEOTIDE SEQUENCE [LARGE SCALE GENOMIC DNA]</scope>
    <source>
        <strain evidence="2 3">KUDC8001</strain>
    </source>
</reference>
<feature type="transmembrane region" description="Helical" evidence="1">
    <location>
        <begin position="230"/>
        <end position="248"/>
    </location>
</feature>
<feature type="transmembrane region" description="Helical" evidence="1">
    <location>
        <begin position="64"/>
        <end position="86"/>
    </location>
</feature>
<keyword evidence="1" id="KW-1133">Transmembrane helix</keyword>